<name>A0A183GUF5_HELPZ</name>
<evidence type="ECO:0000313" key="3">
    <source>
        <dbReference type="WBParaSite" id="HPBE_0002632501-mRNA-1"/>
    </source>
</evidence>
<dbReference type="EMBL" id="UZAH01039711">
    <property type="protein sequence ID" value="VDP56974.1"/>
    <property type="molecule type" value="Genomic_DNA"/>
</dbReference>
<accession>A0A3P8FGH8</accession>
<evidence type="ECO:0000313" key="2">
    <source>
        <dbReference type="Proteomes" id="UP000050761"/>
    </source>
</evidence>
<reference evidence="1 2" key="1">
    <citation type="submission" date="2018-11" db="EMBL/GenBank/DDBJ databases">
        <authorList>
            <consortium name="Pathogen Informatics"/>
        </authorList>
    </citation>
    <scope>NUCLEOTIDE SEQUENCE [LARGE SCALE GENOMIC DNA]</scope>
</reference>
<proteinExistence type="predicted"/>
<sequence length="88" mass="9991">MRFSDTDWTRTVTDWIPRDVKGTPGCPPTRWSDFFVKALNDHMTLFVSLERKGSIGAPWHAAWMHGEAAGVRLNNSMINGTTDDIRDK</sequence>
<dbReference type="WBParaSite" id="HPBE_0002632501-mRNA-1">
    <property type="protein sequence ID" value="HPBE_0002632501-mRNA-1"/>
    <property type="gene ID" value="HPBE_0002632501"/>
</dbReference>
<evidence type="ECO:0000313" key="1">
    <source>
        <dbReference type="EMBL" id="VDP56974.1"/>
    </source>
</evidence>
<reference evidence="3" key="2">
    <citation type="submission" date="2019-09" db="UniProtKB">
        <authorList>
            <consortium name="WormBaseParasite"/>
        </authorList>
    </citation>
    <scope>IDENTIFICATION</scope>
</reference>
<organism evidence="2 3">
    <name type="scientific">Heligmosomoides polygyrus</name>
    <name type="common">Parasitic roundworm</name>
    <dbReference type="NCBI Taxonomy" id="6339"/>
    <lineage>
        <taxon>Eukaryota</taxon>
        <taxon>Metazoa</taxon>
        <taxon>Ecdysozoa</taxon>
        <taxon>Nematoda</taxon>
        <taxon>Chromadorea</taxon>
        <taxon>Rhabditida</taxon>
        <taxon>Rhabditina</taxon>
        <taxon>Rhabditomorpha</taxon>
        <taxon>Strongyloidea</taxon>
        <taxon>Heligmosomidae</taxon>
        <taxon>Heligmosomoides</taxon>
    </lineage>
</organism>
<gene>
    <name evidence="1" type="ORF">HPBE_LOCUS26324</name>
</gene>
<keyword evidence="2" id="KW-1185">Reference proteome</keyword>
<dbReference type="AlphaFoldDB" id="A0A183GUF5"/>
<dbReference type="Proteomes" id="UP000050761">
    <property type="component" value="Unassembled WGS sequence"/>
</dbReference>
<accession>A0A183GUF5</accession>
<dbReference type="OrthoDB" id="5898263at2759"/>
<protein>
    <submittedName>
        <fullName evidence="3">DUF5131 family protein</fullName>
    </submittedName>
</protein>